<dbReference type="RefSeq" id="WP_234861052.1">
    <property type="nucleotide sequence ID" value="NZ_JAKEVZ010000005.1"/>
</dbReference>
<proteinExistence type="predicted"/>
<dbReference type="EMBL" id="JAKEVZ010000005">
    <property type="protein sequence ID" value="MCF1751005.1"/>
    <property type="molecule type" value="Genomic_DNA"/>
</dbReference>
<evidence type="ECO:0000256" key="1">
    <source>
        <dbReference type="SAM" id="Phobius"/>
    </source>
</evidence>
<keyword evidence="1" id="KW-1133">Transmembrane helix</keyword>
<evidence type="ECO:0000313" key="3">
    <source>
        <dbReference type="Proteomes" id="UP001201449"/>
    </source>
</evidence>
<feature type="transmembrane region" description="Helical" evidence="1">
    <location>
        <begin position="37"/>
        <end position="57"/>
    </location>
</feature>
<keyword evidence="3" id="KW-1185">Reference proteome</keyword>
<accession>A0ABS9BTX2</accession>
<name>A0ABS9BTX2_9BACT</name>
<gene>
    <name evidence="2" type="ORF">L0U89_07975</name>
</gene>
<protein>
    <submittedName>
        <fullName evidence="2">Uncharacterized protein</fullName>
    </submittedName>
</protein>
<evidence type="ECO:0000313" key="2">
    <source>
        <dbReference type="EMBL" id="MCF1751005.1"/>
    </source>
</evidence>
<sequence>MTPPKRNIFHTPEGYFERLPEEILAKSHKKLHSAKQIYWYGAVAAALIFAIMLSIFLQKSPDEQVDLEANLQPEIEMYINSGHWQAEDILSFADNPDELLEEIILTEWGAGESPEEEQEDGWF</sequence>
<organism evidence="2 3">
    <name type="scientific">Mariniradius sediminis</name>
    <dbReference type="NCBI Taxonomy" id="2909237"/>
    <lineage>
        <taxon>Bacteria</taxon>
        <taxon>Pseudomonadati</taxon>
        <taxon>Bacteroidota</taxon>
        <taxon>Cytophagia</taxon>
        <taxon>Cytophagales</taxon>
        <taxon>Cyclobacteriaceae</taxon>
        <taxon>Mariniradius</taxon>
    </lineage>
</organism>
<keyword evidence="1" id="KW-0812">Transmembrane</keyword>
<comment type="caution">
    <text evidence="2">The sequence shown here is derived from an EMBL/GenBank/DDBJ whole genome shotgun (WGS) entry which is preliminary data.</text>
</comment>
<reference evidence="2 3" key="1">
    <citation type="submission" date="2022-01" db="EMBL/GenBank/DDBJ databases">
        <title>Mariniradius saccharolyticus sp. nov., isolated from sediment of a river.</title>
        <authorList>
            <person name="Liu H."/>
        </authorList>
    </citation>
    <scope>NUCLEOTIDE SEQUENCE [LARGE SCALE GENOMIC DNA]</scope>
    <source>
        <strain evidence="2 3">RY-2</strain>
    </source>
</reference>
<keyword evidence="1" id="KW-0472">Membrane</keyword>
<dbReference type="Proteomes" id="UP001201449">
    <property type="component" value="Unassembled WGS sequence"/>
</dbReference>